<comment type="PTM">
    <text evidence="8">Binds 2 heme groups per subunit.</text>
</comment>
<evidence type="ECO:0000256" key="8">
    <source>
        <dbReference type="PIRSR" id="PIRSR000294-1"/>
    </source>
</evidence>
<dbReference type="Proteomes" id="UP000321272">
    <property type="component" value="Chromosome"/>
</dbReference>
<comment type="subcellular location">
    <subcellularLocation>
        <location evidence="1">Periplasm</location>
    </subcellularLocation>
</comment>
<feature type="binding site" description="covalent" evidence="8">
    <location>
        <position position="220"/>
    </location>
    <ligand>
        <name>heme c</name>
        <dbReference type="ChEBI" id="CHEBI:61717"/>
        <label>2</label>
    </ligand>
</feature>
<feature type="binding site" description="axial binding residue" evidence="9">
    <location>
        <position position="78"/>
    </location>
    <ligand>
        <name>heme c</name>
        <dbReference type="ChEBI" id="CHEBI:61717"/>
        <label>1</label>
    </ligand>
    <ligandPart>
        <name>Fe</name>
        <dbReference type="ChEBI" id="CHEBI:18248"/>
    </ligandPart>
</feature>
<evidence type="ECO:0000256" key="6">
    <source>
        <dbReference type="ARBA" id="ARBA00023002"/>
    </source>
</evidence>
<evidence type="ECO:0000256" key="4">
    <source>
        <dbReference type="ARBA" id="ARBA00022729"/>
    </source>
</evidence>
<dbReference type="InterPro" id="IPR036909">
    <property type="entry name" value="Cyt_c-like_dom_sf"/>
</dbReference>
<feature type="domain" description="Cytochrome c" evidence="12">
    <location>
        <begin position="52"/>
        <end position="186"/>
    </location>
</feature>
<feature type="binding site" description="axial binding residue" evidence="9">
    <location>
        <position position="94"/>
    </location>
    <ligand>
        <name>heme c</name>
        <dbReference type="ChEBI" id="CHEBI:61717"/>
        <label>1</label>
    </ligand>
    <ligandPart>
        <name>Fe</name>
        <dbReference type="ChEBI" id="CHEBI:18248"/>
    </ligandPart>
</feature>
<dbReference type="GO" id="GO:0042597">
    <property type="term" value="C:periplasmic space"/>
    <property type="evidence" value="ECO:0007669"/>
    <property type="project" value="UniProtKB-SubCell"/>
</dbReference>
<dbReference type="Pfam" id="PF03150">
    <property type="entry name" value="CCP_MauG"/>
    <property type="match status" value="1"/>
</dbReference>
<keyword evidence="7 9" id="KW-0408">Iron</keyword>
<dbReference type="PANTHER" id="PTHR30600:SF7">
    <property type="entry name" value="CYTOCHROME C PEROXIDASE-RELATED"/>
    <property type="match status" value="1"/>
</dbReference>
<keyword evidence="5" id="KW-0574">Periplasm</keyword>
<gene>
    <name evidence="13" type="ORF">FGL86_16720</name>
</gene>
<keyword evidence="2 8" id="KW-0349">Heme</keyword>
<dbReference type="RefSeq" id="WP_147185825.1">
    <property type="nucleotide sequence ID" value="NZ_CP042382.1"/>
</dbReference>
<keyword evidence="3 9" id="KW-0479">Metal-binding</keyword>
<feature type="chain" id="PRO_5022739269" evidence="11">
    <location>
        <begin position="22"/>
        <end position="350"/>
    </location>
</feature>
<evidence type="ECO:0000259" key="12">
    <source>
        <dbReference type="PROSITE" id="PS51007"/>
    </source>
</evidence>
<feature type="binding site" description="covalent" evidence="8">
    <location>
        <position position="77"/>
    </location>
    <ligand>
        <name>heme c</name>
        <dbReference type="ChEBI" id="CHEBI:61717"/>
        <label>1</label>
    </ligand>
</feature>
<evidence type="ECO:0000256" key="3">
    <source>
        <dbReference type="ARBA" id="ARBA00022723"/>
    </source>
</evidence>
<reference evidence="13 14" key="1">
    <citation type="submission" date="2019-06" db="EMBL/GenBank/DDBJ databases">
        <title>Genome analyses of bacteria isolated from kimchi.</title>
        <authorList>
            <person name="Lee S."/>
            <person name="Ahn S."/>
            <person name="Roh S."/>
        </authorList>
    </citation>
    <scope>NUCLEOTIDE SEQUENCE [LARGE SCALE GENOMIC DNA]</scope>
    <source>
        <strain evidence="13 14">CBA4606</strain>
    </source>
</reference>
<dbReference type="GO" id="GO:0004130">
    <property type="term" value="F:cytochrome-c peroxidase activity"/>
    <property type="evidence" value="ECO:0007669"/>
    <property type="project" value="TreeGrafter"/>
</dbReference>
<organism evidence="13 14">
    <name type="scientific">Pistricoccus aurantiacus</name>
    <dbReference type="NCBI Taxonomy" id="1883414"/>
    <lineage>
        <taxon>Bacteria</taxon>
        <taxon>Pseudomonadati</taxon>
        <taxon>Pseudomonadota</taxon>
        <taxon>Gammaproteobacteria</taxon>
        <taxon>Oceanospirillales</taxon>
        <taxon>Halomonadaceae</taxon>
        <taxon>Pistricoccus</taxon>
    </lineage>
</organism>
<dbReference type="FunFam" id="1.10.760.10:FF:000020">
    <property type="entry name" value="Cytochrome c peroxidase"/>
    <property type="match status" value="1"/>
</dbReference>
<evidence type="ECO:0000256" key="9">
    <source>
        <dbReference type="PIRSR" id="PIRSR000294-2"/>
    </source>
</evidence>
<evidence type="ECO:0000256" key="11">
    <source>
        <dbReference type="SAM" id="SignalP"/>
    </source>
</evidence>
<dbReference type="Gene3D" id="1.10.760.10">
    <property type="entry name" value="Cytochrome c-like domain"/>
    <property type="match status" value="2"/>
</dbReference>
<dbReference type="InterPro" id="IPR051395">
    <property type="entry name" value="Cytochrome_c_Peroxidase/MauG"/>
</dbReference>
<keyword evidence="6" id="KW-0560">Oxidoreductase</keyword>
<dbReference type="AlphaFoldDB" id="A0A5B8T0I0"/>
<dbReference type="PIRSF" id="PIRSF000294">
    <property type="entry name" value="Cytochrome-c_peroxidase"/>
    <property type="match status" value="1"/>
</dbReference>
<dbReference type="InterPro" id="IPR009056">
    <property type="entry name" value="Cyt_c-like_dom"/>
</dbReference>
<dbReference type="EMBL" id="CP042382">
    <property type="protein sequence ID" value="QEA40558.1"/>
    <property type="molecule type" value="Genomic_DNA"/>
</dbReference>
<keyword evidence="13" id="KW-0575">Peroxidase</keyword>
<dbReference type="PROSITE" id="PS51007">
    <property type="entry name" value="CYTC"/>
    <property type="match status" value="2"/>
</dbReference>
<dbReference type="KEGG" id="paur:FGL86_16720"/>
<evidence type="ECO:0000256" key="1">
    <source>
        <dbReference type="ARBA" id="ARBA00004418"/>
    </source>
</evidence>
<dbReference type="InterPro" id="IPR004852">
    <property type="entry name" value="Di-haem_cyt_c_peroxidsae"/>
</dbReference>
<sequence length="350" mass="37900">MQKRSLLLMMAGVVAAGAAVAAEDELMSRAQALFKPIPEQPPEMEGNPSSPAKVELGKMLYFEPRLSKSHAISCNTCHLVGLGGTDMLETSIGHRWQLGGRNSPTVLNAVFNTAQFWDGRAKDLAEQAGGPLINPVEMATTHEHAVEMLEGIPGYQPVFEEAFPDAEDPINIDNVQDAIALFEATLITPNAPFDQYLKGDADALSDQQKTGLELFVDKGCAACHNGVNLGGNQYQPFGVVEQPGADFLPEEDKGRFEVTQTASDEYVFKVPSLRNIALTPPYFHSGKAWDLKQAVAVMGVAQLGAELNEEEVESITTFLHSLTGEQPRVEYPILPPSTADTPRPELGIDQ</sequence>
<protein>
    <submittedName>
        <fullName evidence="13">Cytochrome-c peroxidase</fullName>
    </submittedName>
</protein>
<comment type="cofactor">
    <cofactor evidence="8">
        <name>heme</name>
        <dbReference type="ChEBI" id="CHEBI:30413"/>
    </cofactor>
    <text evidence="8">Binds 2 heme groups.</text>
</comment>
<feature type="binding site" description="covalent" evidence="8">
    <location>
        <position position="223"/>
    </location>
    <ligand>
        <name>heme c</name>
        <dbReference type="ChEBI" id="CHEBI:61717"/>
        <label>2</label>
    </ligand>
</feature>
<feature type="binding site" description="axial binding residue" evidence="9">
    <location>
        <position position="224"/>
    </location>
    <ligand>
        <name>heme c</name>
        <dbReference type="ChEBI" id="CHEBI:61717"/>
        <label>2</label>
    </ligand>
    <ligandPart>
        <name>Fe</name>
        <dbReference type="ChEBI" id="CHEBI:18248"/>
    </ligandPart>
</feature>
<feature type="binding site" description="axial binding residue" evidence="9">
    <location>
        <position position="298"/>
    </location>
    <ligand>
        <name>heme c</name>
        <dbReference type="ChEBI" id="CHEBI:61717"/>
        <label>2</label>
    </ligand>
    <ligandPart>
        <name>Fe</name>
        <dbReference type="ChEBI" id="CHEBI:18248"/>
    </ligandPart>
</feature>
<evidence type="ECO:0000256" key="7">
    <source>
        <dbReference type="ARBA" id="ARBA00023004"/>
    </source>
</evidence>
<evidence type="ECO:0000256" key="5">
    <source>
        <dbReference type="ARBA" id="ARBA00022764"/>
    </source>
</evidence>
<evidence type="ECO:0000256" key="10">
    <source>
        <dbReference type="SAM" id="MobiDB-lite"/>
    </source>
</evidence>
<dbReference type="SUPFAM" id="SSF46626">
    <property type="entry name" value="Cytochrome c"/>
    <property type="match status" value="2"/>
</dbReference>
<feature type="region of interest" description="Disordered" evidence="10">
    <location>
        <begin position="329"/>
        <end position="350"/>
    </location>
</feature>
<dbReference type="GO" id="GO:0009055">
    <property type="term" value="F:electron transfer activity"/>
    <property type="evidence" value="ECO:0007669"/>
    <property type="project" value="InterPro"/>
</dbReference>
<dbReference type="GO" id="GO:0020037">
    <property type="term" value="F:heme binding"/>
    <property type="evidence" value="ECO:0007669"/>
    <property type="project" value="InterPro"/>
</dbReference>
<evidence type="ECO:0000256" key="2">
    <source>
        <dbReference type="ARBA" id="ARBA00022617"/>
    </source>
</evidence>
<keyword evidence="4 11" id="KW-0732">Signal</keyword>
<accession>A0A5B8T0I0</accession>
<evidence type="ECO:0000313" key="14">
    <source>
        <dbReference type="Proteomes" id="UP000321272"/>
    </source>
</evidence>
<feature type="signal peptide" evidence="11">
    <location>
        <begin position="1"/>
        <end position="21"/>
    </location>
</feature>
<feature type="domain" description="Cytochrome c" evidence="12">
    <location>
        <begin position="206"/>
        <end position="323"/>
    </location>
</feature>
<dbReference type="PANTHER" id="PTHR30600">
    <property type="entry name" value="CYTOCHROME C PEROXIDASE-RELATED"/>
    <property type="match status" value="1"/>
</dbReference>
<dbReference type="OrthoDB" id="9805202at2"/>
<keyword evidence="14" id="KW-1185">Reference proteome</keyword>
<evidence type="ECO:0000313" key="13">
    <source>
        <dbReference type="EMBL" id="QEA40558.1"/>
    </source>
</evidence>
<dbReference type="Pfam" id="PF00034">
    <property type="entry name" value="Cytochrom_C"/>
    <property type="match status" value="1"/>
</dbReference>
<feature type="binding site" description="covalent" evidence="8">
    <location>
        <position position="74"/>
    </location>
    <ligand>
        <name>heme c</name>
        <dbReference type="ChEBI" id="CHEBI:61717"/>
        <label>1</label>
    </ligand>
</feature>
<dbReference type="GO" id="GO:0046872">
    <property type="term" value="F:metal ion binding"/>
    <property type="evidence" value="ECO:0007669"/>
    <property type="project" value="UniProtKB-KW"/>
</dbReference>
<name>A0A5B8T0I0_9GAMM</name>
<proteinExistence type="predicted"/>
<dbReference type="InterPro" id="IPR026259">
    <property type="entry name" value="MauG/Cytc_peroxidase"/>
</dbReference>